<dbReference type="UniPathway" id="UPA00275">
    <property type="reaction ID" value="UER00399"/>
</dbReference>
<dbReference type="InterPro" id="IPR000422">
    <property type="entry name" value="DHBP_synthase_RibB"/>
</dbReference>
<comment type="pathway">
    <text evidence="1 4">Cofactor biosynthesis; riboflavin biosynthesis; 2-hydroxy-3-oxobutyl phosphate from D-ribulose 5-phosphate: step 1/1.</text>
</comment>
<dbReference type="EMBL" id="HBGW01105214">
    <property type="protein sequence ID" value="CAD9648650.1"/>
    <property type="molecule type" value="Transcribed_RNA"/>
</dbReference>
<comment type="subunit">
    <text evidence="4">Homodimer.</text>
</comment>
<evidence type="ECO:0000256" key="1">
    <source>
        <dbReference type="ARBA" id="ARBA00004904"/>
    </source>
</evidence>
<dbReference type="GO" id="GO:0005829">
    <property type="term" value="C:cytosol"/>
    <property type="evidence" value="ECO:0007669"/>
    <property type="project" value="TreeGrafter"/>
</dbReference>
<evidence type="ECO:0000256" key="5">
    <source>
        <dbReference type="SAM" id="MobiDB-lite"/>
    </source>
</evidence>
<evidence type="ECO:0000256" key="2">
    <source>
        <dbReference type="ARBA" id="ARBA00022619"/>
    </source>
</evidence>
<evidence type="ECO:0000256" key="4">
    <source>
        <dbReference type="RuleBase" id="RU003843"/>
    </source>
</evidence>
<dbReference type="InterPro" id="IPR017945">
    <property type="entry name" value="DHBP_synth_RibB-like_a/b_dom"/>
</dbReference>
<dbReference type="EC" id="4.1.99.12" evidence="4"/>
<dbReference type="Pfam" id="PF00926">
    <property type="entry name" value="DHBP_synthase"/>
    <property type="match status" value="1"/>
</dbReference>
<dbReference type="SUPFAM" id="SSF55821">
    <property type="entry name" value="YrdC/RibB"/>
    <property type="match status" value="1"/>
</dbReference>
<sequence length="263" mass="28094">MPWSTVEDAIAAVKRGDFVLVMDSEDREDECDIIFAAETVTAEQMAFAIRHTTGIICIVADQERLERFGLHPATTRNTDANATNFYVSTDFLPATTTGCSAADRATTARAMCNLAHTAEEFSKPGHLFPLCARKAGVLERPGHTESTFDLCRLAGVPPVGLLAELMHDDGTMYRRDASLEFASKHGIPIITVPQLIEYRRQQSAVGAPSIATKDALVVPQPTAAVQADGAASGARRGDAASSPTGEARHRVLAAHASHPASKL</sequence>
<accession>A0A6U6XSP7</accession>
<evidence type="ECO:0000313" key="6">
    <source>
        <dbReference type="EMBL" id="CAD9648650.1"/>
    </source>
</evidence>
<comment type="similarity">
    <text evidence="4">Belongs to the DHBP synthase family.</text>
</comment>
<keyword evidence="4" id="KW-0456">Lyase</keyword>
<gene>
    <name evidence="6" type="ORF">BRAN1462_LOCUS66472</name>
</gene>
<dbReference type="GO" id="GO:0008686">
    <property type="term" value="F:3,4-dihydroxy-2-butanone-4-phosphate synthase activity"/>
    <property type="evidence" value="ECO:0007669"/>
    <property type="project" value="UniProtKB-EC"/>
</dbReference>
<dbReference type="GO" id="GO:0009231">
    <property type="term" value="P:riboflavin biosynthetic process"/>
    <property type="evidence" value="ECO:0007669"/>
    <property type="project" value="UniProtKB-UniPathway"/>
</dbReference>
<keyword evidence="4" id="KW-0464">Manganese</keyword>
<name>A0A6U6XSP7_9DINO</name>
<keyword evidence="3 4" id="KW-0479">Metal-binding</keyword>
<protein>
    <recommendedName>
        <fullName evidence="4">3,4-dihydroxy-2-butanone 4-phosphate synthase</fullName>
        <shortName evidence="4">DHBP synthase</shortName>
        <ecNumber evidence="4">4.1.99.12</ecNumber>
    </recommendedName>
</protein>
<dbReference type="Gene3D" id="3.90.870.10">
    <property type="entry name" value="DHBP synthase"/>
    <property type="match status" value="1"/>
</dbReference>
<feature type="region of interest" description="Disordered" evidence="5">
    <location>
        <begin position="226"/>
        <end position="263"/>
    </location>
</feature>
<evidence type="ECO:0000256" key="3">
    <source>
        <dbReference type="ARBA" id="ARBA00022723"/>
    </source>
</evidence>
<keyword evidence="2 4" id="KW-0686">Riboflavin biosynthesis</keyword>
<dbReference type="NCBIfam" id="TIGR00506">
    <property type="entry name" value="ribB"/>
    <property type="match status" value="1"/>
</dbReference>
<dbReference type="PANTHER" id="PTHR21327:SF18">
    <property type="entry name" value="3,4-DIHYDROXY-2-BUTANONE 4-PHOSPHATE SYNTHASE"/>
    <property type="match status" value="1"/>
</dbReference>
<dbReference type="GO" id="GO:0046872">
    <property type="term" value="F:metal ion binding"/>
    <property type="evidence" value="ECO:0007669"/>
    <property type="project" value="UniProtKB-KW"/>
</dbReference>
<proteinExistence type="inferred from homology"/>
<comment type="function">
    <text evidence="4">Catalyzes the conversion of D-ribulose 5-phosphate to formate and 3,4-dihydroxy-2-butanone 4-phosphate.</text>
</comment>
<dbReference type="AlphaFoldDB" id="A0A6U6XSP7"/>
<keyword evidence="4" id="KW-0460">Magnesium</keyword>
<comment type="cofactor">
    <cofactor evidence="4">
        <name>Mg(2+)</name>
        <dbReference type="ChEBI" id="CHEBI:18420"/>
    </cofactor>
    <cofactor evidence="4">
        <name>Mn(2+)</name>
        <dbReference type="ChEBI" id="CHEBI:29035"/>
    </cofactor>
    <text evidence="4">Binds 2 divalent metal cations per subunit. Magnesium or manganese.</text>
</comment>
<reference evidence="6" key="1">
    <citation type="submission" date="2021-01" db="EMBL/GenBank/DDBJ databases">
        <authorList>
            <person name="Corre E."/>
            <person name="Pelletier E."/>
            <person name="Niang G."/>
            <person name="Scheremetjew M."/>
            <person name="Finn R."/>
            <person name="Kale V."/>
            <person name="Holt S."/>
            <person name="Cochrane G."/>
            <person name="Meng A."/>
            <person name="Brown T."/>
            <person name="Cohen L."/>
        </authorList>
    </citation>
    <scope>NUCLEOTIDE SEQUENCE</scope>
    <source>
        <strain evidence="6">RCC3387</strain>
    </source>
</reference>
<organism evidence="6">
    <name type="scientific">Zooxanthella nutricula</name>
    <dbReference type="NCBI Taxonomy" id="1333877"/>
    <lineage>
        <taxon>Eukaryota</taxon>
        <taxon>Sar</taxon>
        <taxon>Alveolata</taxon>
        <taxon>Dinophyceae</taxon>
        <taxon>Peridiniales</taxon>
        <taxon>Peridiniales incertae sedis</taxon>
        <taxon>Zooxanthella</taxon>
    </lineage>
</organism>
<comment type="catalytic activity">
    <reaction evidence="4">
        <text>D-ribulose 5-phosphate = (2S)-2-hydroxy-3-oxobutyl phosphate + formate + H(+)</text>
        <dbReference type="Rhea" id="RHEA:18457"/>
        <dbReference type="ChEBI" id="CHEBI:15378"/>
        <dbReference type="ChEBI" id="CHEBI:15740"/>
        <dbReference type="ChEBI" id="CHEBI:58121"/>
        <dbReference type="ChEBI" id="CHEBI:58830"/>
        <dbReference type="EC" id="4.1.99.12"/>
    </reaction>
</comment>
<dbReference type="PANTHER" id="PTHR21327">
    <property type="entry name" value="GTP CYCLOHYDROLASE II-RELATED"/>
    <property type="match status" value="1"/>
</dbReference>
<feature type="compositionally biased region" description="Low complexity" evidence="5">
    <location>
        <begin position="226"/>
        <end position="242"/>
    </location>
</feature>